<dbReference type="EMBL" id="MFIX01000235">
    <property type="protein sequence ID" value="OGG00906.1"/>
    <property type="molecule type" value="Genomic_DNA"/>
</dbReference>
<dbReference type="SUPFAM" id="SSF110997">
    <property type="entry name" value="Sporulation related repeat"/>
    <property type="match status" value="2"/>
</dbReference>
<feature type="domain" description="SPOR" evidence="1">
    <location>
        <begin position="122"/>
        <end position="202"/>
    </location>
</feature>
<dbReference type="InterPro" id="IPR036680">
    <property type="entry name" value="SPOR-like_sf"/>
</dbReference>
<dbReference type="PROSITE" id="PS51724">
    <property type="entry name" value="SPOR"/>
    <property type="match status" value="1"/>
</dbReference>
<evidence type="ECO:0000259" key="1">
    <source>
        <dbReference type="PROSITE" id="PS51724"/>
    </source>
</evidence>
<dbReference type="Gene3D" id="3.30.70.1070">
    <property type="entry name" value="Sporulation related repeat"/>
    <property type="match status" value="2"/>
</dbReference>
<gene>
    <name evidence="2" type="ORF">A3F83_06475</name>
</gene>
<name>A0A1F5YL72_9BACT</name>
<dbReference type="Proteomes" id="UP000179129">
    <property type="component" value="Unassembled WGS sequence"/>
</dbReference>
<proteinExistence type="predicted"/>
<dbReference type="PANTHER" id="PTHR38687">
    <property type="entry name" value="CELL DIVISION PROTEIN DEDD-RELATED"/>
    <property type="match status" value="1"/>
</dbReference>
<evidence type="ECO:0000313" key="3">
    <source>
        <dbReference type="Proteomes" id="UP000179129"/>
    </source>
</evidence>
<dbReference type="InterPro" id="IPR007730">
    <property type="entry name" value="SPOR-like_dom"/>
</dbReference>
<dbReference type="Pfam" id="PF08308">
    <property type="entry name" value="PEGA"/>
    <property type="match status" value="1"/>
</dbReference>
<accession>A0A1F5YL72</accession>
<dbReference type="InterPro" id="IPR013229">
    <property type="entry name" value="PEGA"/>
</dbReference>
<dbReference type="STRING" id="1817867.A3F83_06475"/>
<comment type="caution">
    <text evidence="2">The sequence shown here is derived from an EMBL/GenBank/DDBJ whole genome shotgun (WGS) entry which is preliminary data.</text>
</comment>
<evidence type="ECO:0000313" key="2">
    <source>
        <dbReference type="EMBL" id="OGG00906.1"/>
    </source>
</evidence>
<organism evidence="2 3">
    <name type="scientific">Candidatus Glassbacteria bacterium RIFCSPLOWO2_12_FULL_58_11</name>
    <dbReference type="NCBI Taxonomy" id="1817867"/>
    <lineage>
        <taxon>Bacteria</taxon>
        <taxon>Candidatus Glassiibacteriota</taxon>
    </lineage>
</organism>
<dbReference type="AlphaFoldDB" id="A0A1F5YL72"/>
<dbReference type="Pfam" id="PF05036">
    <property type="entry name" value="SPOR"/>
    <property type="match status" value="2"/>
</dbReference>
<dbReference type="InterPro" id="IPR052521">
    <property type="entry name" value="Cell_div_SPOR-domain"/>
</dbReference>
<protein>
    <recommendedName>
        <fullName evidence="1">SPOR domain-containing protein</fullName>
    </recommendedName>
</protein>
<sequence>MTPGLCVKPSRAISLLSGLLLPFAFSLLAPPALTAHSLFVSVGQANATVTLDSLELGLTDDSGVLFSQPVSQGRHFLRIEKEGYRTVRDTIELPAELTYNHTRPLEPLRVIVLNQSTGLEVDSVAGPYTIQAGSFREEPNARKLADSFRGTAYASRIETAEVSRLGEVHRVRLSLFNSLAEARQAAGRIAGISGQDVWIVGLDGRDWAVQLGAFSRRGEAEKLAARLDGTGIYLWVEDSADGLFRVKAGYWPDRESAAAAVQRFSSVTGARPMIVQVR</sequence>
<dbReference type="GO" id="GO:0042834">
    <property type="term" value="F:peptidoglycan binding"/>
    <property type="evidence" value="ECO:0007669"/>
    <property type="project" value="InterPro"/>
</dbReference>
<reference evidence="2 3" key="1">
    <citation type="journal article" date="2016" name="Nat. Commun.">
        <title>Thousands of microbial genomes shed light on interconnected biogeochemical processes in an aquifer system.</title>
        <authorList>
            <person name="Anantharaman K."/>
            <person name="Brown C.T."/>
            <person name="Hug L.A."/>
            <person name="Sharon I."/>
            <person name="Castelle C.J."/>
            <person name="Probst A.J."/>
            <person name="Thomas B.C."/>
            <person name="Singh A."/>
            <person name="Wilkins M.J."/>
            <person name="Karaoz U."/>
            <person name="Brodie E.L."/>
            <person name="Williams K.H."/>
            <person name="Hubbard S.S."/>
            <person name="Banfield J.F."/>
        </authorList>
    </citation>
    <scope>NUCLEOTIDE SEQUENCE [LARGE SCALE GENOMIC DNA]</scope>
</reference>